<evidence type="ECO:0000313" key="1">
    <source>
        <dbReference type="EMBL" id="NNU37076.1"/>
    </source>
</evidence>
<reference evidence="1 2" key="1">
    <citation type="submission" date="2020-02" db="EMBL/GenBank/DDBJ databases">
        <authorList>
            <person name="Sun Q."/>
        </authorList>
    </citation>
    <scope>NUCLEOTIDE SEQUENCE [LARGE SCALE GENOMIC DNA]</scope>
    <source>
        <strain evidence="1 2">CCBAU 03386</strain>
    </source>
</reference>
<organism evidence="1 2">
    <name type="scientific">Rhizobium sophorae</name>
    <dbReference type="NCBI Taxonomy" id="1535242"/>
    <lineage>
        <taxon>Bacteria</taxon>
        <taxon>Pseudomonadati</taxon>
        <taxon>Pseudomonadota</taxon>
        <taxon>Alphaproteobacteria</taxon>
        <taxon>Hyphomicrobiales</taxon>
        <taxon>Rhizobiaceae</taxon>
        <taxon>Rhizobium/Agrobacterium group</taxon>
        <taxon>Rhizobium</taxon>
    </lineage>
</organism>
<name>A0A7Y3WEK8_9HYPH</name>
<sequence length="88" mass="10212">MKGLLWSHINENMVLRKSHTKTGFAVEHDLKLHLTVLEEIELGNREANRPVIISKATGAPDKNRKFTERWRKFAEQGRQGHTALITYF</sequence>
<accession>A0A7Y3WEK8</accession>
<dbReference type="Proteomes" id="UP000519972">
    <property type="component" value="Unassembled WGS sequence"/>
</dbReference>
<protein>
    <submittedName>
        <fullName evidence="1">Uncharacterized protein</fullName>
    </submittedName>
</protein>
<dbReference type="AlphaFoldDB" id="A0A7Y3WEK8"/>
<dbReference type="RefSeq" id="WP_171376571.1">
    <property type="nucleotide sequence ID" value="NZ_JABFCN010000018.1"/>
</dbReference>
<keyword evidence="2" id="KW-1185">Reference proteome</keyword>
<dbReference type="EMBL" id="JABFCN010000018">
    <property type="protein sequence ID" value="NNU37076.1"/>
    <property type="molecule type" value="Genomic_DNA"/>
</dbReference>
<comment type="caution">
    <text evidence="1">The sequence shown here is derived from an EMBL/GenBank/DDBJ whole genome shotgun (WGS) entry which is preliminary data.</text>
</comment>
<evidence type="ECO:0000313" key="2">
    <source>
        <dbReference type="Proteomes" id="UP000519972"/>
    </source>
</evidence>
<gene>
    <name evidence="1" type="ORF">G9X64_11380</name>
</gene>
<proteinExistence type="predicted"/>